<evidence type="ECO:0000313" key="2">
    <source>
        <dbReference type="EMBL" id="RFC53670.1"/>
    </source>
</evidence>
<dbReference type="SUPFAM" id="SSF49299">
    <property type="entry name" value="PKD domain"/>
    <property type="match status" value="1"/>
</dbReference>
<dbReference type="Gene3D" id="2.60.40.10">
    <property type="entry name" value="Immunoglobulins"/>
    <property type="match status" value="1"/>
</dbReference>
<proteinExistence type="predicted"/>
<name>A0A3E1EVU2_9FLAO</name>
<dbReference type="InterPro" id="IPR057708">
    <property type="entry name" value="DUF7948"/>
</dbReference>
<dbReference type="PANTHER" id="PTHR35580">
    <property type="entry name" value="CELL SURFACE GLYCOPROTEIN (S-LAYER PROTEIN)-LIKE PROTEIN"/>
    <property type="match status" value="1"/>
</dbReference>
<comment type="caution">
    <text evidence="2">The sequence shown here is derived from an EMBL/GenBank/DDBJ whole genome shotgun (WGS) entry which is preliminary data.</text>
</comment>
<keyword evidence="3" id="KW-1185">Reference proteome</keyword>
<dbReference type="InterPro" id="IPR052918">
    <property type="entry name" value="Motility_Chemotaxis_Reg"/>
</dbReference>
<gene>
    <name evidence="2" type="ORF">DXU93_11110</name>
</gene>
<dbReference type="Pfam" id="PF18911">
    <property type="entry name" value="PKD_4"/>
    <property type="match status" value="1"/>
</dbReference>
<dbReference type="OrthoDB" id="1652165at2"/>
<dbReference type="InterPro" id="IPR022409">
    <property type="entry name" value="PKD/Chitinase_dom"/>
</dbReference>
<dbReference type="Pfam" id="PF13585">
    <property type="entry name" value="CHU_C"/>
    <property type="match status" value="1"/>
</dbReference>
<dbReference type="InterPro" id="IPR013783">
    <property type="entry name" value="Ig-like_fold"/>
</dbReference>
<feature type="domain" description="PKD" evidence="1">
    <location>
        <begin position="799"/>
        <end position="848"/>
    </location>
</feature>
<dbReference type="PROSITE" id="PS50093">
    <property type="entry name" value="PKD"/>
    <property type="match status" value="1"/>
</dbReference>
<evidence type="ECO:0000259" key="1">
    <source>
        <dbReference type="PROSITE" id="PS50093"/>
    </source>
</evidence>
<dbReference type="CDD" id="cd00146">
    <property type="entry name" value="PKD"/>
    <property type="match status" value="1"/>
</dbReference>
<evidence type="ECO:0000313" key="3">
    <source>
        <dbReference type="Proteomes" id="UP000257127"/>
    </source>
</evidence>
<dbReference type="AlphaFoldDB" id="A0A3E1EVU2"/>
<dbReference type="Pfam" id="PF25778">
    <property type="entry name" value="DUF7948"/>
    <property type="match status" value="1"/>
</dbReference>
<dbReference type="EMBL" id="QURB01000007">
    <property type="protein sequence ID" value="RFC53670.1"/>
    <property type="molecule type" value="Genomic_DNA"/>
</dbReference>
<dbReference type="InterPro" id="IPR035986">
    <property type="entry name" value="PKD_dom_sf"/>
</dbReference>
<sequence>MIRYLHLLFIFLFPFGLLSQEITHAHSVHHAFLENKGQWEDHVFFKNKIEGGNMWVEQGRVLFQLQDFSKLQEAHFSKKKVKEEVSFREKLVELKFVDANEISRVDKKGATEHYYNYFLGNDESKWASDVHGYEEFTLNEIYDGIDLRFIEQEKQIKYEFIVGPGKSPNQIKLDYSYQDALKIDKKGNLVIETELGNIIEEKPYAYQIVNGKIIEITCQYSIDGENVLFELGEYNKRAELVIDPTLVFATFNGAVSDNFGMTATYGYDGSAFTGGTIYGNSHPMPDPNAYDVNSNITSVNIGTVTTDAFIAKYSDDGTQMLWATFYGGGSNTEGTDVPHSLICDQDDNIYVFGSTSSLDFPIVNGFQTTHGGGTPFSINYNGTNFGIVGTDIYVAKFSTNGHNLLGSTYVGGSLNDGVNYIVSAGNYNSAAAYDSLTMNYGDQFRGEIMLDSDNNILIGSCARSSDFPTTNAFQPNLAGQQDGVVFKVKNDFTSLLFSSYFGGTEADAIYSVKIDSSENIVFAGGTTSSDLQSTPGVYQDVYGGGEADGFIGKLSPNGLNLTHSTYIGTSNYDQTFFVEIDRLDNVFVLGQSNGGTFPVINANYEVPNSSQFIAKMNPDLSFIDGSTVFGSGSTIFDISPAAFLVDICGNMYVSGWGGSVLAGSSAMNNMPVTPDAFQGTPPSGFDFHLMVIEREFNSLLYGTYLGSNSSQEHVDGGTSRFDKNGVVYQGVCGGCGGNSDFPTTAGAWSDQNLANNCNALTFKFDFNLIPTAEFTVESEMGCAPFDVEFTNQSSDGDRFLWDFGNGNVDSTTLEPTVTYTQPGTYEVMLTVTDSVCLITDSAVVTITVLPEIELEELQTISLCQPDTITLTALTNGTANQFVWSSNPSFTDTLNTNTLDSTLQINHPTGGWIYINASNGVCELVDSVEVIFTSGNILLEGDTLLCLGEDTQISASTGDPSVGFTSIDWSSDSIIVSGDGSSTVTVNPSVTQYVYLNAETSNGCIIFDSILVSVSNIDPSIVEAYASDSIVPNGTVVVLNAEPDGYSYSWSPTDGVENPNAQETNAIVYGTTNYTVSVSDGICTKNAMITVTAFPYVCDEPYIFVPNAFSPNGDGENDVLYVRSLIVSDVNFKIFNRWGELVYESNTTHGPGWDGTYKGKLLDPDVYDYYLKGHCIDGQEFLIKGNITLIR</sequence>
<accession>A0A3E1EVU2</accession>
<dbReference type="PANTHER" id="PTHR35580:SF1">
    <property type="entry name" value="PHYTASE-LIKE DOMAIN-CONTAINING PROTEIN"/>
    <property type="match status" value="1"/>
</dbReference>
<dbReference type="RefSeq" id="WP_116881366.1">
    <property type="nucleotide sequence ID" value="NZ_QURB01000007.1"/>
</dbReference>
<organism evidence="2 3">
    <name type="scientific">Brumimicrobium aurantiacum</name>
    <dbReference type="NCBI Taxonomy" id="1737063"/>
    <lineage>
        <taxon>Bacteria</taxon>
        <taxon>Pseudomonadati</taxon>
        <taxon>Bacteroidota</taxon>
        <taxon>Flavobacteriia</taxon>
        <taxon>Flavobacteriales</taxon>
        <taxon>Crocinitomicaceae</taxon>
        <taxon>Brumimicrobium</taxon>
    </lineage>
</organism>
<dbReference type="InterPro" id="IPR000601">
    <property type="entry name" value="PKD_dom"/>
</dbReference>
<dbReference type="SMART" id="SM00089">
    <property type="entry name" value="PKD"/>
    <property type="match status" value="1"/>
</dbReference>
<dbReference type="InterPro" id="IPR026341">
    <property type="entry name" value="T9SS_type_B"/>
</dbReference>
<dbReference type="NCBIfam" id="TIGR04131">
    <property type="entry name" value="Bac_Flav_CTERM"/>
    <property type="match status" value="1"/>
</dbReference>
<protein>
    <submittedName>
        <fullName evidence="2">PKD domain-containing protein</fullName>
    </submittedName>
</protein>
<dbReference type="Proteomes" id="UP000257127">
    <property type="component" value="Unassembled WGS sequence"/>
</dbReference>
<reference evidence="2 3" key="1">
    <citation type="submission" date="2018-08" db="EMBL/GenBank/DDBJ databases">
        <title>The draft genome squence of Brumimicrobium sp. N62.</title>
        <authorList>
            <person name="Du Z.-J."/>
            <person name="Luo H.-R."/>
        </authorList>
    </citation>
    <scope>NUCLEOTIDE SEQUENCE [LARGE SCALE GENOMIC DNA]</scope>
    <source>
        <strain evidence="2 3">N62</strain>
    </source>
</reference>